<evidence type="ECO:0000313" key="2">
    <source>
        <dbReference type="Proteomes" id="UP000198658"/>
    </source>
</evidence>
<keyword evidence="2" id="KW-1185">Reference proteome</keyword>
<dbReference type="AlphaFoldDB" id="A0A1H3VXS2"/>
<accession>A0A1H3VXS2</accession>
<dbReference type="EMBL" id="FNQO01000001">
    <property type="protein sequence ID" value="SDZ79623.1"/>
    <property type="molecule type" value="Genomic_DNA"/>
</dbReference>
<dbReference type="Proteomes" id="UP000198658">
    <property type="component" value="Unassembled WGS sequence"/>
</dbReference>
<sequence>MIMLDRHVNLKGFLEGGPCYPMHWHSVLLNANLSQDEWRCIEYFQIRAREFLLNVEDLKLPGFFSLSIDHGGQKVTVESNAFPGRHRVKSLYLDFRHFIADKEPSKFQRTVNILSKNIDRSNPLQTFLSELKRNFLREASFGITANGRELSVARLVDLWFNTEFFHAGREEQEKERLEWLAVLHDDAAHQLLLWGVINTTHTVKSLYACVKDLCRTGSLSVNCPDPRIIFRDASN</sequence>
<gene>
    <name evidence="1" type="ORF">SAMN05216562_0370</name>
</gene>
<organism evidence="1 2">
    <name type="scientific">Microbulbifer marinus</name>
    <dbReference type="NCBI Taxonomy" id="658218"/>
    <lineage>
        <taxon>Bacteria</taxon>
        <taxon>Pseudomonadati</taxon>
        <taxon>Pseudomonadota</taxon>
        <taxon>Gammaproteobacteria</taxon>
        <taxon>Cellvibrionales</taxon>
        <taxon>Microbulbiferaceae</taxon>
        <taxon>Microbulbifer</taxon>
    </lineage>
</organism>
<reference evidence="2" key="1">
    <citation type="submission" date="2016-10" db="EMBL/GenBank/DDBJ databases">
        <authorList>
            <person name="Varghese N."/>
            <person name="Submissions S."/>
        </authorList>
    </citation>
    <scope>NUCLEOTIDE SEQUENCE [LARGE SCALE GENOMIC DNA]</scope>
    <source>
        <strain evidence="2">CGMCC 1.10657</strain>
    </source>
</reference>
<proteinExistence type="predicted"/>
<evidence type="ECO:0000313" key="1">
    <source>
        <dbReference type="EMBL" id="SDZ79623.1"/>
    </source>
</evidence>
<name>A0A1H3VXS2_9GAMM</name>
<protein>
    <submittedName>
        <fullName evidence="1">Uncharacterized protein</fullName>
    </submittedName>
</protein>